<accession>A0A1Y1IU80</accession>
<dbReference type="InterPro" id="IPR001650">
    <property type="entry name" value="Helicase_C-like"/>
</dbReference>
<reference evidence="2 3" key="1">
    <citation type="journal article" date="2014" name="Nat. Commun.">
        <title>Klebsormidium flaccidum genome reveals primary factors for plant terrestrial adaptation.</title>
        <authorList>
            <person name="Hori K."/>
            <person name="Maruyama F."/>
            <person name="Fujisawa T."/>
            <person name="Togashi T."/>
            <person name="Yamamoto N."/>
            <person name="Seo M."/>
            <person name="Sato S."/>
            <person name="Yamada T."/>
            <person name="Mori H."/>
            <person name="Tajima N."/>
            <person name="Moriyama T."/>
            <person name="Ikeuchi M."/>
            <person name="Watanabe M."/>
            <person name="Wada H."/>
            <person name="Kobayashi K."/>
            <person name="Saito M."/>
            <person name="Masuda T."/>
            <person name="Sasaki-Sekimoto Y."/>
            <person name="Mashiguchi K."/>
            <person name="Awai K."/>
            <person name="Shimojima M."/>
            <person name="Masuda S."/>
            <person name="Iwai M."/>
            <person name="Nobusawa T."/>
            <person name="Narise T."/>
            <person name="Kondo S."/>
            <person name="Saito H."/>
            <person name="Sato R."/>
            <person name="Murakawa M."/>
            <person name="Ihara Y."/>
            <person name="Oshima-Yamada Y."/>
            <person name="Ohtaka K."/>
            <person name="Satoh M."/>
            <person name="Sonobe K."/>
            <person name="Ishii M."/>
            <person name="Ohtani R."/>
            <person name="Kanamori-Sato M."/>
            <person name="Honoki R."/>
            <person name="Miyazaki D."/>
            <person name="Mochizuki H."/>
            <person name="Umetsu J."/>
            <person name="Higashi K."/>
            <person name="Shibata D."/>
            <person name="Kamiya Y."/>
            <person name="Sato N."/>
            <person name="Nakamura Y."/>
            <person name="Tabata S."/>
            <person name="Ida S."/>
            <person name="Kurokawa K."/>
            <person name="Ohta H."/>
        </authorList>
    </citation>
    <scope>NUCLEOTIDE SEQUENCE [LARGE SCALE GENOMIC DNA]</scope>
    <source>
        <strain evidence="2 3">NIES-2285</strain>
    </source>
</reference>
<evidence type="ECO:0000313" key="3">
    <source>
        <dbReference type="Proteomes" id="UP000054558"/>
    </source>
</evidence>
<dbReference type="AlphaFoldDB" id="A0A1Y1IU80"/>
<dbReference type="OrthoDB" id="10266361at2759"/>
<feature type="non-terminal residue" evidence="2">
    <location>
        <position position="1"/>
    </location>
</feature>
<dbReference type="Proteomes" id="UP000054558">
    <property type="component" value="Unassembled WGS sequence"/>
</dbReference>
<keyword evidence="3" id="KW-1185">Reference proteome</keyword>
<gene>
    <name evidence="2" type="ORF">KFL_013200020</name>
</gene>
<dbReference type="EMBL" id="DF238269">
    <property type="protein sequence ID" value="GAQ93139.1"/>
    <property type="molecule type" value="Genomic_DNA"/>
</dbReference>
<dbReference type="Gene3D" id="3.40.50.300">
    <property type="entry name" value="P-loop containing nucleotide triphosphate hydrolases"/>
    <property type="match status" value="1"/>
</dbReference>
<dbReference type="InterPro" id="IPR027417">
    <property type="entry name" value="P-loop_NTPase"/>
</dbReference>
<protein>
    <recommendedName>
        <fullName evidence="1">Helicase C-terminal domain-containing protein</fullName>
    </recommendedName>
</protein>
<evidence type="ECO:0000313" key="2">
    <source>
        <dbReference type="EMBL" id="GAQ93139.1"/>
    </source>
</evidence>
<dbReference type="Pfam" id="PF00271">
    <property type="entry name" value="Helicase_C"/>
    <property type="match status" value="1"/>
</dbReference>
<organism evidence="2 3">
    <name type="scientific">Klebsormidium nitens</name>
    <name type="common">Green alga</name>
    <name type="synonym">Ulothrix nitens</name>
    <dbReference type="NCBI Taxonomy" id="105231"/>
    <lineage>
        <taxon>Eukaryota</taxon>
        <taxon>Viridiplantae</taxon>
        <taxon>Streptophyta</taxon>
        <taxon>Klebsormidiophyceae</taxon>
        <taxon>Klebsormidiales</taxon>
        <taxon>Klebsormidiaceae</taxon>
        <taxon>Klebsormidium</taxon>
    </lineage>
</organism>
<name>A0A1Y1IU80_KLENI</name>
<evidence type="ECO:0000259" key="1">
    <source>
        <dbReference type="Pfam" id="PF00271"/>
    </source>
</evidence>
<sequence length="254" mass="28320">DMGRGIESLRAMCAALVKIESAKVQTFARVALKALKSNPQKKLVICVNYNDSLHRLRDLLSCYSPLVLNGTVQKEERKHVIDKFQAPSDEHRVLLGNVAVCSTGIDLDDKFGGWPRLALISPNYHTLNLYQLGHRFQRMDTKSSATVHMVFAQHAHELPILDALSRKGGVMRETTPEQVAAGILFPGSFPSWVEEDLETSLKRAGLEGLKRNAEERKWARQVVGAAVLEWGLRPGGVLYKMAMQRFAESARSTL</sequence>
<proteinExistence type="predicted"/>
<dbReference type="SUPFAM" id="SSF52540">
    <property type="entry name" value="P-loop containing nucleoside triphosphate hydrolases"/>
    <property type="match status" value="1"/>
</dbReference>
<feature type="domain" description="Helicase C-terminal" evidence="1">
    <location>
        <begin position="32"/>
        <end position="109"/>
    </location>
</feature>